<keyword evidence="1" id="KW-0732">Signal</keyword>
<dbReference type="SUPFAM" id="SSF82153">
    <property type="entry name" value="FAS1 domain"/>
    <property type="match status" value="1"/>
</dbReference>
<dbReference type="Proteomes" id="UP001501207">
    <property type="component" value="Unassembled WGS sequence"/>
</dbReference>
<proteinExistence type="predicted"/>
<dbReference type="EMBL" id="BAABFN010000022">
    <property type="protein sequence ID" value="GAA4319652.1"/>
    <property type="molecule type" value="Genomic_DNA"/>
</dbReference>
<accession>A0ABP8G9D5</accession>
<protein>
    <submittedName>
        <fullName evidence="2">Fasciclin domain-containing protein</fullName>
    </submittedName>
</protein>
<dbReference type="PROSITE" id="PS51257">
    <property type="entry name" value="PROKAR_LIPOPROTEIN"/>
    <property type="match status" value="1"/>
</dbReference>
<evidence type="ECO:0000256" key="1">
    <source>
        <dbReference type="SAM" id="SignalP"/>
    </source>
</evidence>
<evidence type="ECO:0000313" key="2">
    <source>
        <dbReference type="EMBL" id="GAA4319652.1"/>
    </source>
</evidence>
<gene>
    <name evidence="2" type="ORF">GCM10023143_33230</name>
</gene>
<reference evidence="3" key="1">
    <citation type="journal article" date="2019" name="Int. J. Syst. Evol. Microbiol.">
        <title>The Global Catalogue of Microorganisms (GCM) 10K type strain sequencing project: providing services to taxonomists for standard genome sequencing and annotation.</title>
        <authorList>
            <consortium name="The Broad Institute Genomics Platform"/>
            <consortium name="The Broad Institute Genome Sequencing Center for Infectious Disease"/>
            <person name="Wu L."/>
            <person name="Ma J."/>
        </authorList>
    </citation>
    <scope>NUCLEOTIDE SEQUENCE [LARGE SCALE GENOMIC DNA]</scope>
    <source>
        <strain evidence="3">JCM 17664</strain>
    </source>
</reference>
<sequence length="246" mass="28014">MCFSKTVQVKMICCVAAAALALSACQKEEDYYHDSGLHNPYFEGSVLDYLDAQPFYFDTVSLIVRLSGMEDVFKNDSVTFFAPTDRSVERLIRNTNNYLYLLGYDTVRTLGDVPQGIWRKYLTLYLFHGANQLKDYPQIDYDLIPTYPGQGYLSWDGQPMNIGVIYNDDNGVKYVGYRQLTIDYIPDTGHPRDNWIVGYVASSNILTDNGTVHVLSDEHLFFGFDIDQFVSDMQAYISSQGIKETP</sequence>
<dbReference type="RefSeq" id="WP_344981477.1">
    <property type="nucleotide sequence ID" value="NZ_BAABFN010000022.1"/>
</dbReference>
<comment type="caution">
    <text evidence="2">The sequence shown here is derived from an EMBL/GenBank/DDBJ whole genome shotgun (WGS) entry which is preliminary data.</text>
</comment>
<name>A0ABP8G9D5_9BACT</name>
<evidence type="ECO:0000313" key="3">
    <source>
        <dbReference type="Proteomes" id="UP001501207"/>
    </source>
</evidence>
<dbReference type="Gene3D" id="2.30.180.10">
    <property type="entry name" value="FAS1 domain"/>
    <property type="match status" value="1"/>
</dbReference>
<dbReference type="InterPro" id="IPR036378">
    <property type="entry name" value="FAS1_dom_sf"/>
</dbReference>
<feature type="signal peptide" evidence="1">
    <location>
        <begin position="1"/>
        <end position="26"/>
    </location>
</feature>
<organism evidence="2 3">
    <name type="scientific">Compostibacter hankyongensis</name>
    <dbReference type="NCBI Taxonomy" id="1007089"/>
    <lineage>
        <taxon>Bacteria</taxon>
        <taxon>Pseudomonadati</taxon>
        <taxon>Bacteroidota</taxon>
        <taxon>Chitinophagia</taxon>
        <taxon>Chitinophagales</taxon>
        <taxon>Chitinophagaceae</taxon>
        <taxon>Compostibacter</taxon>
    </lineage>
</organism>
<feature type="chain" id="PRO_5046060911" evidence="1">
    <location>
        <begin position="27"/>
        <end position="246"/>
    </location>
</feature>
<keyword evidence="3" id="KW-1185">Reference proteome</keyword>